<dbReference type="PANTHER" id="PTHR16356:SF1">
    <property type="entry name" value="TRANSMEMBRANE AND COILED-COIL DOMAIN-CONTAINING PROTEIN 6"/>
    <property type="match status" value="1"/>
</dbReference>
<gene>
    <name evidence="1" type="primary">TMCO6</name>
</gene>
<dbReference type="InterPro" id="IPR016024">
    <property type="entry name" value="ARM-type_fold"/>
</dbReference>
<dbReference type="Gene3D" id="1.25.10.10">
    <property type="entry name" value="Leucine-rich Repeat Variant"/>
    <property type="match status" value="2"/>
</dbReference>
<evidence type="ECO:0000313" key="1">
    <source>
        <dbReference type="Ensembl" id="ENSACAP00000012749.3"/>
    </source>
</evidence>
<dbReference type="InterPro" id="IPR000225">
    <property type="entry name" value="Armadillo"/>
</dbReference>
<reference evidence="1 2" key="1">
    <citation type="submission" date="2009-12" db="EMBL/GenBank/DDBJ databases">
        <title>The Genome Sequence of Anolis carolinensis (Green Anole Lizard).</title>
        <authorList>
            <consortium name="The Genome Sequencing Platform"/>
            <person name="Di Palma F."/>
            <person name="Alfoldi J."/>
            <person name="Heiman D."/>
            <person name="Young S."/>
            <person name="Grabherr M."/>
            <person name="Johnson J."/>
            <person name="Lander E.S."/>
            <person name="Lindblad-Toh K."/>
        </authorList>
    </citation>
    <scope>NUCLEOTIDE SEQUENCE [LARGE SCALE GENOMIC DNA]</scope>
    <source>
        <strain evidence="1 2">JBL SC #1</strain>
    </source>
</reference>
<dbReference type="InterPro" id="IPR011989">
    <property type="entry name" value="ARM-like"/>
</dbReference>
<reference evidence="1" key="3">
    <citation type="submission" date="2025-09" db="UniProtKB">
        <authorList>
            <consortium name="Ensembl"/>
        </authorList>
    </citation>
    <scope>IDENTIFICATION</scope>
</reference>
<reference evidence="1" key="2">
    <citation type="submission" date="2025-08" db="UniProtKB">
        <authorList>
            <consortium name="Ensembl"/>
        </authorList>
    </citation>
    <scope>IDENTIFICATION</scope>
</reference>
<dbReference type="Bgee" id="ENSACAG00000012987">
    <property type="expression patterns" value="Expressed in dewlap and 13 other cell types or tissues"/>
</dbReference>
<protein>
    <submittedName>
        <fullName evidence="1">Transmembrane and coiled-coil domains 6</fullName>
    </submittedName>
</protein>
<dbReference type="InParanoid" id="G1KN27"/>
<organism evidence="1 2">
    <name type="scientific">Anolis carolinensis</name>
    <name type="common">Green anole</name>
    <name type="synonym">American chameleon</name>
    <dbReference type="NCBI Taxonomy" id="28377"/>
    <lineage>
        <taxon>Eukaryota</taxon>
        <taxon>Metazoa</taxon>
        <taxon>Chordata</taxon>
        <taxon>Craniata</taxon>
        <taxon>Vertebrata</taxon>
        <taxon>Euteleostomi</taxon>
        <taxon>Lepidosauria</taxon>
        <taxon>Squamata</taxon>
        <taxon>Bifurcata</taxon>
        <taxon>Unidentata</taxon>
        <taxon>Episquamata</taxon>
        <taxon>Toxicofera</taxon>
        <taxon>Iguania</taxon>
        <taxon>Dactyloidae</taxon>
        <taxon>Anolis</taxon>
    </lineage>
</organism>
<dbReference type="Ensembl" id="ENSACAT00000013005.4">
    <property type="protein sequence ID" value="ENSACAP00000012749.3"/>
    <property type="gene ID" value="ENSACAG00000012987.4"/>
</dbReference>
<dbReference type="GeneTree" id="ENSGT00390000008104"/>
<proteinExistence type="predicted"/>
<dbReference type="KEGG" id="acs:100558472"/>
<dbReference type="OrthoDB" id="21522at2759"/>
<dbReference type="SUPFAM" id="SSF48371">
    <property type="entry name" value="ARM repeat"/>
    <property type="match status" value="1"/>
</dbReference>
<dbReference type="PANTHER" id="PTHR16356">
    <property type="entry name" value="TRANSMEMBRANE AND COILED-COIL DOMAIN-CONTAINING PROTEIN 6 TMCO6"/>
    <property type="match status" value="1"/>
</dbReference>
<dbReference type="eggNOG" id="ENOG502QPMC">
    <property type="taxonomic scope" value="Eukaryota"/>
</dbReference>
<sequence length="536" mass="59525">MYSLESLPDPGAGKTVTHPAIGNWRRNRYRTHGCNVEELRAWRREHESALRSERRLQQLISKRLLHEDPLNDEGQIGTDTETAAPLTEEEVSQLLKNIRKGTEDRAVSLRRLRQGLRHKETQQKFIRLEGSMRVLIGLFTSNMADLQMDAARCLHELSHSSDPDVAGACLPATSYLLTYLSGHSIPLMELCLYTLGNLVVEMKAVKKQLLPQGIIPVLASCIQSPHVVVQEGVGYVLSQLLQSREAPTEIMPLILDSTIPQNMLRLVCSNLEEGMGAAVEFAWGLHYIICSQVNNSLLISQNIIPSLVHLLLNLASMISTTSAEGLEVLICPVVRCVANLLSEDEVESGQLVEGEEHLLRAMFVFIQYFFHKQLYIVQEALWLINNLTADSTIACSALLNLDLIPSLLQLIHSHQMVSSLVLTVLCNVAAKGVAYCQTLQQKAVLASLVGILALPGSKVTVQVLELLHLLFIHWPETITDFVHQSGLQALQQHEDDLRLQDQVKALIQIISQPAALLQDCSLADSAEELQLTCLKI</sequence>
<dbReference type="CTD" id="55374"/>
<dbReference type="RefSeq" id="XP_003219939.1">
    <property type="nucleotide sequence ID" value="XM_003219891.4"/>
</dbReference>
<dbReference type="HOGENOM" id="CLU_043630_0_0_1"/>
<evidence type="ECO:0000313" key="2">
    <source>
        <dbReference type="Proteomes" id="UP000001646"/>
    </source>
</evidence>
<name>G1KN27_ANOCA</name>
<dbReference type="AlphaFoldDB" id="G1KN27"/>
<dbReference type="GeneID" id="100558472"/>
<dbReference type="STRING" id="28377.ENSACAP00000012749"/>
<accession>G1KN27</accession>
<dbReference type="Proteomes" id="UP000001646">
    <property type="component" value="Chromosome 4"/>
</dbReference>
<keyword evidence="2" id="KW-1185">Reference proteome</keyword>
<dbReference type="SMART" id="SM00185">
    <property type="entry name" value="ARM"/>
    <property type="match status" value="4"/>
</dbReference>